<evidence type="ECO:0000256" key="2">
    <source>
        <dbReference type="ARBA" id="ARBA00022491"/>
    </source>
</evidence>
<evidence type="ECO:0000256" key="6">
    <source>
        <dbReference type="ARBA" id="ARBA00049880"/>
    </source>
</evidence>
<keyword evidence="9" id="KW-1185">Reference proteome</keyword>
<dbReference type="Proteomes" id="UP000030428">
    <property type="component" value="Unassembled WGS sequence"/>
</dbReference>
<dbReference type="PANTHER" id="PTHR36449:SF1">
    <property type="entry name" value="ACETYLTRANSFERASE"/>
    <property type="match status" value="1"/>
</dbReference>
<feature type="domain" description="N-acetyltransferase" evidence="7">
    <location>
        <begin position="2"/>
        <end position="161"/>
    </location>
</feature>
<gene>
    <name evidence="8" type="ORF">PN36_00490</name>
</gene>
<proteinExistence type="inferred from homology"/>
<comment type="caution">
    <text evidence="8">The sequence shown here is derived from an EMBL/GenBank/DDBJ whole genome shotgun (WGS) entry which is preliminary data.</text>
</comment>
<keyword evidence="2" id="KW-0678">Repressor</keyword>
<keyword evidence="3" id="KW-1277">Toxin-antitoxin system</keyword>
<organism evidence="8 9">
    <name type="scientific">Candidatus Thiomargarita nelsonii</name>
    <dbReference type="NCBI Taxonomy" id="1003181"/>
    <lineage>
        <taxon>Bacteria</taxon>
        <taxon>Pseudomonadati</taxon>
        <taxon>Pseudomonadota</taxon>
        <taxon>Gammaproteobacteria</taxon>
        <taxon>Thiotrichales</taxon>
        <taxon>Thiotrichaceae</taxon>
        <taxon>Thiomargarita</taxon>
    </lineage>
</organism>
<name>A0A4E0RLM2_9GAMM</name>
<dbReference type="InterPro" id="IPR000182">
    <property type="entry name" value="GNAT_dom"/>
</dbReference>
<keyword evidence="5" id="KW-0012">Acyltransferase</keyword>
<dbReference type="Pfam" id="PF13673">
    <property type="entry name" value="Acetyltransf_10"/>
    <property type="match status" value="1"/>
</dbReference>
<comment type="catalytic activity">
    <reaction evidence="6">
        <text>glycyl-tRNA(Gly) + acetyl-CoA = N-acetylglycyl-tRNA(Gly) + CoA + H(+)</text>
        <dbReference type="Rhea" id="RHEA:81867"/>
        <dbReference type="Rhea" id="RHEA-COMP:9683"/>
        <dbReference type="Rhea" id="RHEA-COMP:19766"/>
        <dbReference type="ChEBI" id="CHEBI:15378"/>
        <dbReference type="ChEBI" id="CHEBI:57287"/>
        <dbReference type="ChEBI" id="CHEBI:57288"/>
        <dbReference type="ChEBI" id="CHEBI:78522"/>
        <dbReference type="ChEBI" id="CHEBI:232036"/>
    </reaction>
</comment>
<evidence type="ECO:0000256" key="1">
    <source>
        <dbReference type="ARBA" id="ARBA00009342"/>
    </source>
</evidence>
<evidence type="ECO:0000313" key="8">
    <source>
        <dbReference type="EMBL" id="TGO03766.1"/>
    </source>
</evidence>
<evidence type="ECO:0000256" key="4">
    <source>
        <dbReference type="ARBA" id="ARBA00022679"/>
    </source>
</evidence>
<reference evidence="8 9" key="1">
    <citation type="journal article" date="2016" name="Front. Microbiol.">
        <title>Single-Cell (Meta-)Genomics of a Dimorphic Candidatus Thiomargarita nelsonii Reveals Genomic Plasticity.</title>
        <authorList>
            <person name="Flood B.E."/>
            <person name="Fliss P."/>
            <person name="Jones D.S."/>
            <person name="Dick G.J."/>
            <person name="Jain S."/>
            <person name="Kaster A.K."/>
            <person name="Winkel M."/>
            <person name="Mussmann M."/>
            <person name="Bailey J."/>
        </authorList>
    </citation>
    <scope>NUCLEOTIDE SEQUENCE [LARGE SCALE GENOMIC DNA]</scope>
    <source>
        <strain evidence="8">Hydrate Ridge</strain>
    </source>
</reference>
<protein>
    <submittedName>
        <fullName evidence="8">GCN5 family acetyltransferase</fullName>
    </submittedName>
</protein>
<evidence type="ECO:0000256" key="3">
    <source>
        <dbReference type="ARBA" id="ARBA00022649"/>
    </source>
</evidence>
<keyword evidence="4" id="KW-0808">Transferase</keyword>
<sequence>MLRIETLSKTHNRKQFDCGNESLNRYLQQTARQHTDKGIARTFVLINDAKPSNILGFLTLIVCEIQTDELPVPFAKKYPRIAPAAKLARLAVSKDWQRQGLGKLMMTDAIQRVISISQNVGIIGFLVDAKDETAKRYYQRYGFIEFSVLLLKLFLPIDTLRKALQGVPRPKSILGSLFK</sequence>
<evidence type="ECO:0000259" key="7">
    <source>
        <dbReference type="PROSITE" id="PS51186"/>
    </source>
</evidence>
<dbReference type="EMBL" id="JSZA02000001">
    <property type="protein sequence ID" value="TGO03766.1"/>
    <property type="molecule type" value="Genomic_DNA"/>
</dbReference>
<comment type="similarity">
    <text evidence="1">Belongs to the acetyltransferase family. GNAT subfamily.</text>
</comment>
<dbReference type="CDD" id="cd04301">
    <property type="entry name" value="NAT_SF"/>
    <property type="match status" value="1"/>
</dbReference>
<evidence type="ECO:0000313" key="9">
    <source>
        <dbReference type="Proteomes" id="UP000030428"/>
    </source>
</evidence>
<dbReference type="SUPFAM" id="SSF55729">
    <property type="entry name" value="Acyl-CoA N-acyltransferases (Nat)"/>
    <property type="match status" value="1"/>
</dbReference>
<dbReference type="InterPro" id="IPR016181">
    <property type="entry name" value="Acyl_CoA_acyltransferase"/>
</dbReference>
<evidence type="ECO:0000256" key="5">
    <source>
        <dbReference type="ARBA" id="ARBA00023315"/>
    </source>
</evidence>
<accession>A0A4E0RLM2</accession>
<dbReference type="GO" id="GO:0016747">
    <property type="term" value="F:acyltransferase activity, transferring groups other than amino-acyl groups"/>
    <property type="evidence" value="ECO:0007669"/>
    <property type="project" value="InterPro"/>
</dbReference>
<dbReference type="PANTHER" id="PTHR36449">
    <property type="entry name" value="ACETYLTRANSFERASE-RELATED"/>
    <property type="match status" value="1"/>
</dbReference>
<dbReference type="AlphaFoldDB" id="A0A4E0RLM2"/>
<dbReference type="PROSITE" id="PS51186">
    <property type="entry name" value="GNAT"/>
    <property type="match status" value="1"/>
</dbReference>
<dbReference type="Gene3D" id="3.40.630.30">
    <property type="match status" value="1"/>
</dbReference>